<accession>A0A7U6GF20</accession>
<dbReference type="InterPro" id="IPR017850">
    <property type="entry name" value="Alkaline_phosphatase_core_sf"/>
</dbReference>
<dbReference type="OrthoDB" id="502398at2"/>
<dbReference type="EMBL" id="AP012051">
    <property type="protein sequence ID" value="BAL81203.1"/>
    <property type="molecule type" value="Genomic_DNA"/>
</dbReference>
<dbReference type="Pfam" id="PF01663">
    <property type="entry name" value="Phosphodiest"/>
    <property type="match status" value="1"/>
</dbReference>
<dbReference type="GO" id="GO:0016787">
    <property type="term" value="F:hydrolase activity"/>
    <property type="evidence" value="ECO:0007669"/>
    <property type="project" value="UniProtKB-ARBA"/>
</dbReference>
<dbReference type="Proteomes" id="UP000004793">
    <property type="component" value="Chromosome"/>
</dbReference>
<dbReference type="Gene3D" id="3.40.720.10">
    <property type="entry name" value="Alkaline Phosphatase, subunit A"/>
    <property type="match status" value="1"/>
</dbReference>
<dbReference type="PANTHER" id="PTHR10151:SF120">
    <property type="entry name" value="BIS(5'-ADENOSYL)-TRIPHOSPHATASE"/>
    <property type="match status" value="1"/>
</dbReference>
<sequence length="396" mass="45469">MFIDTLKQIKSESKINGFITPVYNGLNISNIGSLILENFEIQNNFEKLTITQILKVPKKKKVIFFLIDAFGFNLLSFAREKVLLESFEEIIKNGIFTVLTSTFPSTTATALPSIYTISEPGTHGVLGYRFYTREFGNLINPLFQKLSVNKNCPIKYDEDWLIPIKTIFEILNENNIPNYSIVRSDYLTSTFDKAVYRGTKELGYLTLSDLYNKIVELLKLDTIFINAYWWSIDALSHHYGPYSQVVISEIKFLDYFLRLLLEKIDNDTLLIISADHGQIDTSNGKVIKLKEEKDSENILLPVSDVRAPYIYTNGKLQKAFFEKFDNITALTKEDALNLGLFGNTISFEERIGDYIILFKDNSYVDFISEESELNLLGKHGNLTEDEMVVPLILYYK</sequence>
<dbReference type="AlphaFoldDB" id="A0A7U6GF20"/>
<dbReference type="RefSeq" id="WP_014453600.1">
    <property type="nucleotide sequence ID" value="NC_017096.1"/>
</dbReference>
<dbReference type="PANTHER" id="PTHR10151">
    <property type="entry name" value="ECTONUCLEOTIDE PYROPHOSPHATASE/PHOSPHODIESTERASE"/>
    <property type="match status" value="1"/>
</dbReference>
<proteinExistence type="predicted"/>
<dbReference type="InterPro" id="IPR002591">
    <property type="entry name" value="Phosphodiest/P_Trfase"/>
</dbReference>
<organism evidence="1 2">
    <name type="scientific">Caldisericum exile (strain DSM 21853 / NBRC 104410 / AZM16c01)</name>
    <dbReference type="NCBI Taxonomy" id="511051"/>
    <lineage>
        <taxon>Bacteria</taxon>
        <taxon>Pseudomonadati</taxon>
        <taxon>Caldisericota/Cryosericota group</taxon>
        <taxon>Caldisericota</taxon>
        <taxon>Caldisericia</taxon>
        <taxon>Caldisericales</taxon>
        <taxon>Caldisericaceae</taxon>
        <taxon>Caldisericum</taxon>
    </lineage>
</organism>
<protein>
    <recommendedName>
        <fullName evidence="3">Alkaline phosphatase family protein</fullName>
    </recommendedName>
</protein>
<keyword evidence="2" id="KW-1185">Reference proteome</keyword>
<gene>
    <name evidence="1" type="ordered locus">CSE_10770</name>
</gene>
<evidence type="ECO:0000313" key="2">
    <source>
        <dbReference type="Proteomes" id="UP000004793"/>
    </source>
</evidence>
<name>A0A7U6GF20_CALEA</name>
<evidence type="ECO:0008006" key="3">
    <source>
        <dbReference type="Google" id="ProtNLM"/>
    </source>
</evidence>
<dbReference type="KEGG" id="cex:CSE_10770"/>
<dbReference type="SUPFAM" id="SSF53649">
    <property type="entry name" value="Alkaline phosphatase-like"/>
    <property type="match status" value="1"/>
</dbReference>
<reference evidence="1 2" key="1">
    <citation type="submission" date="2011-01" db="EMBL/GenBank/DDBJ databases">
        <title>Whole genome sequence of Caldisericum exile AZM16c01.</title>
        <authorList>
            <person name="Narita-Yamada S."/>
            <person name="Kawakoshi A."/>
            <person name="Nakamura S."/>
            <person name="Sasagawa M."/>
            <person name="Fukada J."/>
            <person name="Sekine M."/>
            <person name="Kato Y."/>
            <person name="Fukai R."/>
            <person name="Sasaki K."/>
            <person name="Hanamaki A."/>
            <person name="Narita H."/>
            <person name="Konno Y."/>
            <person name="Mori K."/>
            <person name="Yamazaki S."/>
            <person name="Suzuki K."/>
            <person name="Fujita N."/>
        </authorList>
    </citation>
    <scope>NUCLEOTIDE SEQUENCE [LARGE SCALE GENOMIC DNA]</scope>
    <source>
        <strain evidence="2">DSM 21853 / NBRC 104410 / AZM16c01</strain>
    </source>
</reference>
<evidence type="ECO:0000313" key="1">
    <source>
        <dbReference type="EMBL" id="BAL81203.1"/>
    </source>
</evidence>